<evidence type="ECO:0000313" key="3">
    <source>
        <dbReference type="EMBL" id="MDR6775905.1"/>
    </source>
</evidence>
<dbReference type="InterPro" id="IPR011009">
    <property type="entry name" value="Kinase-like_dom_sf"/>
</dbReference>
<organism evidence="3 4">
    <name type="scientific">Paenibacillus peoriae</name>
    <dbReference type="NCBI Taxonomy" id="59893"/>
    <lineage>
        <taxon>Bacteria</taxon>
        <taxon>Bacillati</taxon>
        <taxon>Bacillota</taxon>
        <taxon>Bacilli</taxon>
        <taxon>Bacillales</taxon>
        <taxon>Paenibacillaceae</taxon>
        <taxon>Paenibacillus</taxon>
    </lineage>
</organism>
<accession>A0ABU1Q9S3</accession>
<keyword evidence="3" id="KW-0418">Kinase</keyword>
<dbReference type="InterPro" id="IPR050249">
    <property type="entry name" value="Pseudomonas-type_ThrB"/>
</dbReference>
<gene>
    <name evidence="3" type="ORF">J2W98_000152</name>
</gene>
<protein>
    <submittedName>
        <fullName evidence="3">Ser/Thr protein kinase RdoA (MazF antagonist)</fullName>
    </submittedName>
</protein>
<dbReference type="PANTHER" id="PTHR21064">
    <property type="entry name" value="AMINOGLYCOSIDE PHOSPHOTRANSFERASE DOMAIN-CONTAINING PROTEIN-RELATED"/>
    <property type="match status" value="1"/>
</dbReference>
<dbReference type="EMBL" id="JAVDUG010000001">
    <property type="protein sequence ID" value="MDR6775905.1"/>
    <property type="molecule type" value="Genomic_DNA"/>
</dbReference>
<proteinExistence type="inferred from homology"/>
<dbReference type="SUPFAM" id="SSF56112">
    <property type="entry name" value="Protein kinase-like (PK-like)"/>
    <property type="match status" value="1"/>
</dbReference>
<dbReference type="PANTHER" id="PTHR21064:SF6">
    <property type="entry name" value="AMINOGLYCOSIDE PHOSPHOTRANSFERASE DOMAIN-CONTAINING PROTEIN"/>
    <property type="match status" value="1"/>
</dbReference>
<dbReference type="GO" id="GO:0016301">
    <property type="term" value="F:kinase activity"/>
    <property type="evidence" value="ECO:0007669"/>
    <property type="project" value="UniProtKB-KW"/>
</dbReference>
<dbReference type="Gene3D" id="3.90.1200.10">
    <property type="match status" value="1"/>
</dbReference>
<reference evidence="3 4" key="1">
    <citation type="submission" date="2023-07" db="EMBL/GenBank/DDBJ databases">
        <title>Sorghum-associated microbial communities from plants grown in Nebraska, USA.</title>
        <authorList>
            <person name="Schachtman D."/>
        </authorList>
    </citation>
    <scope>NUCLEOTIDE SEQUENCE [LARGE SCALE GENOMIC DNA]</scope>
    <source>
        <strain evidence="3 4">BE143</strain>
    </source>
</reference>
<evidence type="ECO:0000259" key="2">
    <source>
        <dbReference type="Pfam" id="PF01636"/>
    </source>
</evidence>
<dbReference type="InterPro" id="IPR002575">
    <property type="entry name" value="Aminoglycoside_PTrfase"/>
</dbReference>
<name>A0ABU1Q9S3_9BACL</name>
<evidence type="ECO:0000313" key="4">
    <source>
        <dbReference type="Proteomes" id="UP001266807"/>
    </source>
</evidence>
<keyword evidence="3" id="KW-0808">Transferase</keyword>
<keyword evidence="4" id="KW-1185">Reference proteome</keyword>
<comment type="caution">
    <text evidence="3">The sequence shown here is derived from an EMBL/GenBank/DDBJ whole genome shotgun (WGS) entry which is preliminary data.</text>
</comment>
<comment type="similarity">
    <text evidence="1">Belongs to the pseudomonas-type ThrB family.</text>
</comment>
<feature type="domain" description="Aminoglycoside phosphotransferase" evidence="2">
    <location>
        <begin position="34"/>
        <end position="248"/>
    </location>
</feature>
<sequence length="316" mass="36614">MKYHSNTQTLLFHLDSIFPHMKIQELLPLSLNRSYVYKAITAREDFLLKILPINSLDRLQREYLAIQTLFREGAPVPRPLKEENNIIQINEVAFMARAYEFVEGHALQINKSNFFSLGTSIGHIHNIWDKMKKPSWLRDITINELLYNSLDAIRNSYNDCESLLLTERLTSTIAVILEKYNDESLFGCSHGDAHHLNAIQTTLGQTVIIDFEDVGWQWRIYDLATAIWGTFGRGGTPEIWKELISGYSSIRFLNQEEEGLIRFLIFARHLWWLGLHAKNWNMWARQYSKKHFFESGINLLIAISKDVCGLKVLGGL</sequence>
<dbReference type="Proteomes" id="UP001266807">
    <property type="component" value="Unassembled WGS sequence"/>
</dbReference>
<dbReference type="RefSeq" id="WP_023988769.1">
    <property type="nucleotide sequence ID" value="NZ_CP011512.1"/>
</dbReference>
<dbReference type="Pfam" id="PF01636">
    <property type="entry name" value="APH"/>
    <property type="match status" value="1"/>
</dbReference>
<evidence type="ECO:0000256" key="1">
    <source>
        <dbReference type="ARBA" id="ARBA00038240"/>
    </source>
</evidence>